<evidence type="ECO:0000313" key="5">
    <source>
        <dbReference type="Proteomes" id="UP000509623"/>
    </source>
</evidence>
<gene>
    <name evidence="2" type="ORF">GJQ69_07495</name>
    <name evidence="3" type="ORF">GKP14_06310</name>
</gene>
<name>A0A859DR95_9FIRM</name>
<dbReference type="RefSeq" id="WP_086035335.1">
    <property type="nucleotide sequence ID" value="NZ_CP046051.1"/>
</dbReference>
<evidence type="ECO:0000313" key="2">
    <source>
        <dbReference type="EMBL" id="QKN24340.1"/>
    </source>
</evidence>
<feature type="transmembrane region" description="Helical" evidence="1">
    <location>
        <begin position="66"/>
        <end position="87"/>
    </location>
</feature>
<evidence type="ECO:0000256" key="1">
    <source>
        <dbReference type="SAM" id="Phobius"/>
    </source>
</evidence>
<feature type="transmembrane region" description="Helical" evidence="1">
    <location>
        <begin position="37"/>
        <end position="59"/>
    </location>
</feature>
<dbReference type="AlphaFoldDB" id="A0A859DR95"/>
<protein>
    <submittedName>
        <fullName evidence="2">Uncharacterized protein</fullName>
    </submittedName>
</protein>
<dbReference type="Proteomes" id="UP000509623">
    <property type="component" value="Chromosome"/>
</dbReference>
<sequence length="121" mass="13288">MTDCLGILTLAAFLVTAAKFLTKRLPLPRLDAAAGKIHVVSSLLLLAFSIAHGICAWHLAGQRPAVSFLLGILLFLCVLATFFSHIFSKKLGNRWLMVHRAATICICVLLVALFLLMWFLP</sequence>
<accession>A0A859DR95</accession>
<feature type="transmembrane region" description="Helical" evidence="1">
    <location>
        <begin position="99"/>
        <end position="120"/>
    </location>
</feature>
<reference evidence="3" key="2">
    <citation type="journal article" date="2021" name="Appl. Environ. Microbiol.">
        <title>Adaptability of a Caproate-Producing Bacterium Contributes to Its Dominance in an Anaerobic Fermentation System.</title>
        <authorList>
            <person name="Wang H."/>
            <person name="Gu Y."/>
            <person name="Zhou W."/>
            <person name="Zhao D."/>
            <person name="Qiao Z."/>
            <person name="Zheng J."/>
            <person name="Gao J."/>
            <person name="Chen X."/>
            <person name="Ren C."/>
            <person name="Xu Y."/>
        </authorList>
    </citation>
    <scope>NUCLEOTIDE SEQUENCE</scope>
    <source>
        <strain evidence="3">JNU-WLY1368</strain>
    </source>
</reference>
<dbReference type="KEGG" id="clf:GJQ69_07495"/>
<keyword evidence="1" id="KW-0472">Membrane</keyword>
<keyword evidence="1" id="KW-0812">Transmembrane</keyword>
<keyword evidence="5" id="KW-1185">Reference proteome</keyword>
<keyword evidence="1" id="KW-1133">Transmembrane helix</keyword>
<evidence type="ECO:0000313" key="4">
    <source>
        <dbReference type="Proteomes" id="UP000501316"/>
    </source>
</evidence>
<proteinExistence type="predicted"/>
<dbReference type="EMBL" id="CP046161">
    <property type="protein sequence ID" value="QKO30646.1"/>
    <property type="molecule type" value="Genomic_DNA"/>
</dbReference>
<reference evidence="3" key="3">
    <citation type="journal article" date="2022" name="Int. J. Syst. Evol. Microbiol.">
        <title>Caproicibacterium lactatifermentans sp. nov., isolated from pit clay used for the production of Chinese strong aroma-type liquor.</title>
        <authorList>
            <person name="Wang H."/>
            <person name="Gu Y."/>
            <person name="Zhao D."/>
            <person name="Qiao Z."/>
            <person name="Zheng J."/>
            <person name="Gao J."/>
            <person name="Ren C."/>
            <person name="Xu Y."/>
        </authorList>
    </citation>
    <scope>NUCLEOTIDE SEQUENCE</scope>
    <source>
        <strain evidence="3">JNU-WLY1368</strain>
    </source>
</reference>
<dbReference type="Proteomes" id="UP000501316">
    <property type="component" value="Chromosome"/>
</dbReference>
<reference evidence="4 5" key="1">
    <citation type="submission" date="2019-11" db="EMBL/GenBank/DDBJ databases">
        <authorList>
            <person name="Ren C."/>
            <person name="Wang H."/>
            <person name="Xu Y."/>
        </authorList>
    </citation>
    <scope>NUCLEOTIDE SEQUENCE [LARGE SCALE GENOMIC DNA]</scope>
    <source>
        <strain evidence="5">JNU-WLY1368</strain>
        <strain evidence="2 4">LBM 19010</strain>
    </source>
</reference>
<organism evidence="2 4">
    <name type="scientific">Caproicibacterium lactatifermentans</name>
    <dbReference type="NCBI Taxonomy" id="2666138"/>
    <lineage>
        <taxon>Bacteria</taxon>
        <taxon>Bacillati</taxon>
        <taxon>Bacillota</taxon>
        <taxon>Clostridia</taxon>
        <taxon>Eubacteriales</taxon>
        <taxon>Oscillospiraceae</taxon>
        <taxon>Caproicibacterium</taxon>
    </lineage>
</organism>
<evidence type="ECO:0000313" key="3">
    <source>
        <dbReference type="EMBL" id="QKO30646.1"/>
    </source>
</evidence>
<dbReference type="EMBL" id="CP046051">
    <property type="protein sequence ID" value="QKN24340.1"/>
    <property type="molecule type" value="Genomic_DNA"/>
</dbReference>